<dbReference type="Gene3D" id="1.10.30.10">
    <property type="entry name" value="High mobility group box domain"/>
    <property type="match status" value="1"/>
</dbReference>
<comment type="caution">
    <text evidence="3">The sequence shown here is derived from an EMBL/GenBank/DDBJ whole genome shotgun (WGS) entry which is preliminary data.</text>
</comment>
<evidence type="ECO:0000313" key="4">
    <source>
        <dbReference type="Proteomes" id="UP001145021"/>
    </source>
</evidence>
<dbReference type="Proteomes" id="UP001145021">
    <property type="component" value="Unassembled WGS sequence"/>
</dbReference>
<dbReference type="EMBL" id="JANBOH010000115">
    <property type="protein sequence ID" value="KAJ1645268.1"/>
    <property type="molecule type" value="Genomic_DNA"/>
</dbReference>
<organism evidence="3 4">
    <name type="scientific">Coemansia asiatica</name>
    <dbReference type="NCBI Taxonomy" id="1052880"/>
    <lineage>
        <taxon>Eukaryota</taxon>
        <taxon>Fungi</taxon>
        <taxon>Fungi incertae sedis</taxon>
        <taxon>Zoopagomycota</taxon>
        <taxon>Kickxellomycotina</taxon>
        <taxon>Kickxellomycetes</taxon>
        <taxon>Kickxellales</taxon>
        <taxon>Kickxellaceae</taxon>
        <taxon>Coemansia</taxon>
    </lineage>
</organism>
<feature type="region of interest" description="Disordered" evidence="1">
    <location>
        <begin position="1"/>
        <end position="35"/>
    </location>
</feature>
<proteinExistence type="predicted"/>
<dbReference type="Pfam" id="PF04690">
    <property type="entry name" value="YABBY"/>
    <property type="match status" value="1"/>
</dbReference>
<dbReference type="InterPro" id="IPR056775">
    <property type="entry name" value="YABBY_C"/>
</dbReference>
<evidence type="ECO:0000259" key="2">
    <source>
        <dbReference type="Pfam" id="PF04690"/>
    </source>
</evidence>
<feature type="domain" description="YABBY protein C-terminal" evidence="2">
    <location>
        <begin position="18"/>
        <end position="72"/>
    </location>
</feature>
<dbReference type="InterPro" id="IPR036910">
    <property type="entry name" value="HMG_box_dom_sf"/>
</dbReference>
<protein>
    <recommendedName>
        <fullName evidence="2">YABBY protein C-terminal domain-containing protein</fullName>
    </recommendedName>
</protein>
<dbReference type="CDD" id="cd00084">
    <property type="entry name" value="HMG-box_SF"/>
    <property type="match status" value="1"/>
</dbReference>
<feature type="compositionally biased region" description="Low complexity" evidence="1">
    <location>
        <begin position="1"/>
        <end position="21"/>
    </location>
</feature>
<evidence type="ECO:0000313" key="3">
    <source>
        <dbReference type="EMBL" id="KAJ1645268.1"/>
    </source>
</evidence>
<sequence>MSRSKTAATATAAKSSTSTSKVAKRPTKAAGSTKKISPYNKFMKANLAEYKKKNPNVSHKEAFAGVAAMWKTAAENPKNAIAAK</sequence>
<accession>A0A9W7XKU0</accession>
<dbReference type="SUPFAM" id="SSF47095">
    <property type="entry name" value="HMG-box"/>
    <property type="match status" value="1"/>
</dbReference>
<keyword evidence="4" id="KW-1185">Reference proteome</keyword>
<reference evidence="3" key="1">
    <citation type="submission" date="2022-07" db="EMBL/GenBank/DDBJ databases">
        <title>Phylogenomic reconstructions and comparative analyses of Kickxellomycotina fungi.</title>
        <authorList>
            <person name="Reynolds N.K."/>
            <person name="Stajich J.E."/>
            <person name="Barry K."/>
            <person name="Grigoriev I.V."/>
            <person name="Crous P."/>
            <person name="Smith M.E."/>
        </authorList>
    </citation>
    <scope>NUCLEOTIDE SEQUENCE</scope>
    <source>
        <strain evidence="3">NBRC 105413</strain>
    </source>
</reference>
<evidence type="ECO:0000256" key="1">
    <source>
        <dbReference type="SAM" id="MobiDB-lite"/>
    </source>
</evidence>
<dbReference type="AlphaFoldDB" id="A0A9W7XKU0"/>
<name>A0A9W7XKU0_9FUNG</name>
<gene>
    <name evidence="3" type="ORF">LPJ64_003138</name>
</gene>